<reference evidence="2" key="1">
    <citation type="journal article" date="2023" name="Mol. Phylogenet. Evol.">
        <title>Genome-scale phylogeny and comparative genomics of the fungal order Sordariales.</title>
        <authorList>
            <person name="Hensen N."/>
            <person name="Bonometti L."/>
            <person name="Westerberg I."/>
            <person name="Brannstrom I.O."/>
            <person name="Guillou S."/>
            <person name="Cros-Aarteil S."/>
            <person name="Calhoun S."/>
            <person name="Haridas S."/>
            <person name="Kuo A."/>
            <person name="Mondo S."/>
            <person name="Pangilinan J."/>
            <person name="Riley R."/>
            <person name="LaButti K."/>
            <person name="Andreopoulos B."/>
            <person name="Lipzen A."/>
            <person name="Chen C."/>
            <person name="Yan M."/>
            <person name="Daum C."/>
            <person name="Ng V."/>
            <person name="Clum A."/>
            <person name="Steindorff A."/>
            <person name="Ohm R.A."/>
            <person name="Martin F."/>
            <person name="Silar P."/>
            <person name="Natvig D.O."/>
            <person name="Lalanne C."/>
            <person name="Gautier V."/>
            <person name="Ament-Velasquez S.L."/>
            <person name="Kruys A."/>
            <person name="Hutchinson M.I."/>
            <person name="Powell A.J."/>
            <person name="Barry K."/>
            <person name="Miller A.N."/>
            <person name="Grigoriev I.V."/>
            <person name="Debuchy R."/>
            <person name="Gladieux P."/>
            <person name="Hiltunen Thoren M."/>
            <person name="Johannesson H."/>
        </authorList>
    </citation>
    <scope>NUCLEOTIDE SEQUENCE</scope>
    <source>
        <strain evidence="2">PSN309</strain>
    </source>
</reference>
<gene>
    <name evidence="2" type="ORF">QBC35DRAFT_455316</name>
</gene>
<dbReference type="Proteomes" id="UP001302126">
    <property type="component" value="Unassembled WGS sequence"/>
</dbReference>
<reference evidence="2" key="2">
    <citation type="submission" date="2023-05" db="EMBL/GenBank/DDBJ databases">
        <authorList>
            <consortium name="Lawrence Berkeley National Laboratory"/>
            <person name="Steindorff A."/>
            <person name="Hensen N."/>
            <person name="Bonometti L."/>
            <person name="Westerberg I."/>
            <person name="Brannstrom I.O."/>
            <person name="Guillou S."/>
            <person name="Cros-Aarteil S."/>
            <person name="Calhoun S."/>
            <person name="Haridas S."/>
            <person name="Kuo A."/>
            <person name="Mondo S."/>
            <person name="Pangilinan J."/>
            <person name="Riley R."/>
            <person name="Labutti K."/>
            <person name="Andreopoulos B."/>
            <person name="Lipzen A."/>
            <person name="Chen C."/>
            <person name="Yanf M."/>
            <person name="Daum C."/>
            <person name="Ng V."/>
            <person name="Clum A."/>
            <person name="Ohm R."/>
            <person name="Martin F."/>
            <person name="Silar P."/>
            <person name="Natvig D."/>
            <person name="Lalanne C."/>
            <person name="Gautier V."/>
            <person name="Ament-Velasquez S.L."/>
            <person name="Kruys A."/>
            <person name="Hutchinson M.I."/>
            <person name="Powell A.J."/>
            <person name="Barry K."/>
            <person name="Miller A.N."/>
            <person name="Grigoriev I.V."/>
            <person name="Debuchy R."/>
            <person name="Gladieux P."/>
            <person name="Thoren M.H."/>
            <person name="Johannesson H."/>
        </authorList>
    </citation>
    <scope>NUCLEOTIDE SEQUENCE</scope>
    <source>
        <strain evidence="2">PSN309</strain>
    </source>
</reference>
<evidence type="ECO:0000313" key="3">
    <source>
        <dbReference type="Proteomes" id="UP001302126"/>
    </source>
</evidence>
<feature type="signal peptide" evidence="1">
    <location>
        <begin position="1"/>
        <end position="18"/>
    </location>
</feature>
<dbReference type="EMBL" id="MU864491">
    <property type="protein sequence ID" value="KAK4184383.1"/>
    <property type="molecule type" value="Genomic_DNA"/>
</dbReference>
<evidence type="ECO:0000256" key="1">
    <source>
        <dbReference type="SAM" id="SignalP"/>
    </source>
</evidence>
<organism evidence="2 3">
    <name type="scientific">Podospora australis</name>
    <dbReference type="NCBI Taxonomy" id="1536484"/>
    <lineage>
        <taxon>Eukaryota</taxon>
        <taxon>Fungi</taxon>
        <taxon>Dikarya</taxon>
        <taxon>Ascomycota</taxon>
        <taxon>Pezizomycotina</taxon>
        <taxon>Sordariomycetes</taxon>
        <taxon>Sordariomycetidae</taxon>
        <taxon>Sordariales</taxon>
        <taxon>Podosporaceae</taxon>
        <taxon>Podospora</taxon>
    </lineage>
</organism>
<feature type="chain" id="PRO_5042819697" evidence="1">
    <location>
        <begin position="19"/>
        <end position="286"/>
    </location>
</feature>
<evidence type="ECO:0000313" key="2">
    <source>
        <dbReference type="EMBL" id="KAK4184383.1"/>
    </source>
</evidence>
<keyword evidence="3" id="KW-1185">Reference proteome</keyword>
<name>A0AAN6WLM0_9PEZI</name>
<dbReference type="AlphaFoldDB" id="A0AAN6WLM0"/>
<protein>
    <submittedName>
        <fullName evidence="2">Uncharacterized protein</fullName>
    </submittedName>
</protein>
<comment type="caution">
    <text evidence="2">The sequence shown here is derived from an EMBL/GenBank/DDBJ whole genome shotgun (WGS) entry which is preliminary data.</text>
</comment>
<keyword evidence="1" id="KW-0732">Signal</keyword>
<proteinExistence type="predicted"/>
<sequence>MRLFTSLLFLAGAGHAAAAGFAVVAPFAPNLLVASQDSSPLSARSSPQYTVSATCIPLLSSFTSGSPMLPQALEINYLDSSVAAAATATVRPTTAPPLVEELCRTADTAAVAAASITHSPELSSLSCAEEYAGTRTGLGIMGALAGIASEDMEACTEKICAFNAFYNNGRDVGCPSTSASTGGTGTAIVTGTDTGGTGRGRLVVGTKAKVPRLDRTVQVRQRLVGIERWRRLVERCLWLLQLWWELLGLLGLLGWSSCTPSQLCYLKDLIVYMATAVDEERRVLGW</sequence>
<accession>A0AAN6WLM0</accession>